<feature type="domain" description="hAT-like transposase RNase-H fold" evidence="4">
    <location>
        <begin position="432"/>
        <end position="533"/>
    </location>
</feature>
<dbReference type="InterPro" id="IPR012337">
    <property type="entry name" value="RNaseH-like_sf"/>
</dbReference>
<evidence type="ECO:0000256" key="1">
    <source>
        <dbReference type="ARBA" id="ARBA00023125"/>
    </source>
</evidence>
<keyword evidence="6" id="KW-1185">Reference proteome</keyword>
<protein>
    <recommendedName>
        <fullName evidence="7">BED-type domain-containing protein</fullName>
    </recommendedName>
</protein>
<proteinExistence type="predicted"/>
<dbReference type="PANTHER" id="PTHR46481:SF6">
    <property type="entry name" value="ZINC FINGER BED DOMAIN-CONTAINING PROTEIN RICESLEEPER 2-LIKE"/>
    <property type="match status" value="1"/>
</dbReference>
<name>A0A4Y7K1B4_PAPSO</name>
<evidence type="ECO:0000259" key="4">
    <source>
        <dbReference type="Pfam" id="PF14372"/>
    </source>
</evidence>
<dbReference type="Pfam" id="PF05699">
    <property type="entry name" value="Dimer_Tnp_hAT"/>
    <property type="match status" value="1"/>
</dbReference>
<dbReference type="STRING" id="3469.A0A4Y7K1B4"/>
<dbReference type="OMA" id="WQHFGFY"/>
<dbReference type="EMBL" id="CM010720">
    <property type="protein sequence ID" value="RZC67124.1"/>
    <property type="molecule type" value="Genomic_DNA"/>
</dbReference>
<evidence type="ECO:0008006" key="7">
    <source>
        <dbReference type="Google" id="ProtNLM"/>
    </source>
</evidence>
<keyword evidence="1" id="KW-0238">DNA-binding</keyword>
<evidence type="ECO:0000313" key="6">
    <source>
        <dbReference type="Proteomes" id="UP000316621"/>
    </source>
</evidence>
<organism evidence="5 6">
    <name type="scientific">Papaver somniferum</name>
    <name type="common">Opium poppy</name>
    <dbReference type="NCBI Taxonomy" id="3469"/>
    <lineage>
        <taxon>Eukaryota</taxon>
        <taxon>Viridiplantae</taxon>
        <taxon>Streptophyta</taxon>
        <taxon>Embryophyta</taxon>
        <taxon>Tracheophyta</taxon>
        <taxon>Spermatophyta</taxon>
        <taxon>Magnoliopsida</taxon>
        <taxon>Ranunculales</taxon>
        <taxon>Papaveraceae</taxon>
        <taxon>Papaveroideae</taxon>
        <taxon>Papaver</taxon>
    </lineage>
</organism>
<dbReference type="InterPro" id="IPR036236">
    <property type="entry name" value="Znf_C2H2_sf"/>
</dbReference>
<dbReference type="Gramene" id="RZC67124">
    <property type="protein sequence ID" value="RZC67124"/>
    <property type="gene ID" value="C5167_010814"/>
</dbReference>
<dbReference type="Proteomes" id="UP000316621">
    <property type="component" value="Chromosome 6"/>
</dbReference>
<dbReference type="GO" id="GO:0046983">
    <property type="term" value="F:protein dimerization activity"/>
    <property type="evidence" value="ECO:0007669"/>
    <property type="project" value="InterPro"/>
</dbReference>
<dbReference type="InterPro" id="IPR025525">
    <property type="entry name" value="hAT-like_transposase_RNase-H"/>
</dbReference>
<dbReference type="AlphaFoldDB" id="A0A4Y7K1B4"/>
<reference evidence="5 6" key="1">
    <citation type="journal article" date="2018" name="Science">
        <title>The opium poppy genome and morphinan production.</title>
        <authorList>
            <person name="Guo L."/>
            <person name="Winzer T."/>
            <person name="Yang X."/>
            <person name="Li Y."/>
            <person name="Ning Z."/>
            <person name="He Z."/>
            <person name="Teodor R."/>
            <person name="Lu Y."/>
            <person name="Bowser T.A."/>
            <person name="Graham I.A."/>
            <person name="Ye K."/>
        </authorList>
    </citation>
    <scope>NUCLEOTIDE SEQUENCE [LARGE SCALE GENOMIC DNA]</scope>
    <source>
        <strain evidence="6">cv. HN1</strain>
        <tissue evidence="5">Leaves</tissue>
    </source>
</reference>
<dbReference type="GO" id="GO:0003677">
    <property type="term" value="F:DNA binding"/>
    <property type="evidence" value="ECO:0007669"/>
    <property type="project" value="UniProtKB-KW"/>
</dbReference>
<dbReference type="SUPFAM" id="SSF53098">
    <property type="entry name" value="Ribonuclease H-like"/>
    <property type="match status" value="1"/>
</dbReference>
<dbReference type="InterPro" id="IPR008906">
    <property type="entry name" value="HATC_C_dom"/>
</dbReference>
<evidence type="ECO:0000259" key="3">
    <source>
        <dbReference type="Pfam" id="PF05699"/>
    </source>
</evidence>
<gene>
    <name evidence="5" type="ORF">C5167_010814</name>
</gene>
<evidence type="ECO:0000256" key="2">
    <source>
        <dbReference type="SAM" id="MobiDB-lite"/>
    </source>
</evidence>
<dbReference type="InterPro" id="IPR052035">
    <property type="entry name" value="ZnF_BED_domain_contain"/>
</dbReference>
<dbReference type="Pfam" id="PF14372">
    <property type="entry name" value="hAT-like_RNase-H"/>
    <property type="match status" value="1"/>
</dbReference>
<dbReference type="SUPFAM" id="SSF57667">
    <property type="entry name" value="beta-beta-alpha zinc fingers"/>
    <property type="match status" value="1"/>
</dbReference>
<dbReference type="PANTHER" id="PTHR46481">
    <property type="entry name" value="ZINC FINGER BED DOMAIN-CONTAINING PROTEIN 4"/>
    <property type="match status" value="1"/>
</dbReference>
<feature type="domain" description="HAT C-terminal dimerisation" evidence="3">
    <location>
        <begin position="586"/>
        <end position="667"/>
    </location>
</feature>
<feature type="region of interest" description="Disordered" evidence="2">
    <location>
        <begin position="61"/>
        <end position="83"/>
    </location>
</feature>
<dbReference type="SMART" id="SM00614">
    <property type="entry name" value="ZnF_BED"/>
    <property type="match status" value="1"/>
</dbReference>
<accession>A0A4Y7K1B4</accession>
<evidence type="ECO:0000313" key="5">
    <source>
        <dbReference type="EMBL" id="RZC67124.1"/>
    </source>
</evidence>
<sequence>MGFGKNTIALFSSLGRSSTNLQVHYTSTGQCIMMVVSFPPYNEDQLVVSKTEFRMSSVQEQELPEPDHYNDVMSGDGQDDDDDAEMLDSVNEDPTVGCAPTPVARGKKNRLRSEVWEFFKLVKYKDGTTKGVCKACNVGYKYESQRGGTSAMKRHKCLKRQSMDVGQMMLAASQNSQLSTRLRKIDQMKLRDLFSALLIARNVPFALVEWKDFRDICAYLNDDFKPISRNTGKADVVKKHKAQKEVIRNRLKLAPGRICLTSDMWTSVTTTGYIILTAHYVDQDWILQKKLLNFCPLPPPHTGEHLSSKLFAMIEDWGIEDKVSNITLDNAANNGACAGIMKSRLVAKKILLNDGKYFHVRCCAHILALIVKEGLTKIDPAVLKIRATVKSLKKSQLVDSDYEDCPTNEEWEQIEVVTKFLKVFHELTKIFSGSKYPTSNLYFERICQVQVLLKKESRSNLEFIRNMVKEMQKKFDSYWKELSAILAMAVVLDPRSKMNFVKFTYSKLYADERELERQVNKVHNNIKALFNEYYSLSCSRASNSCATQNLGVQNGGNFVVQEGSDFFQEYVATQERGGNVLTDLSELDEYLGETYRGCLNSLDILNYWKNHEQQYPVLSRMAGDILSIPISTVASESAFSIGGRVIDRFRSSLLPENAEALITTRDWEYGIGKEDMDEDNVIVEEDVLGFEPDAVEDGEVEDV</sequence>